<dbReference type="InterPro" id="IPR036034">
    <property type="entry name" value="PDZ_sf"/>
</dbReference>
<accession>A0A9N9WRR0</accession>
<sequence length="828" mass="91930">MTDSSMSTTSSNDLNSHHGIHQAKRLRTIKLNRPHTGKNHANLTIGHPLMSSFGFTLRGGREFGTGFFISNVMKGSEADIKGLKSGDQIIRVGNSTGMYRVDDAVHKELSQFIASQNRLILKVRGVGILPVKDKASDPLTWHVVPSQNSLPFTQDESQTSRDVRIILNVAPHTKLGCGICKGPDWKPGIFVQFTKENGIAKESGLQPGDQIVSCNGIDFRDILFSEAVAVMKSSSVLELFIQPGAGLDLFPSESSGYNSSASSVTGDQSPCWNEAAKRLSIVREESTNSNDRMTGTFKLRSKIKDKPLHVEVPKVPASYMKNQNSNLNSNNNSNNTANTTIIKLTENGPTLINNTMIPGLTKGYNETSIGSNNSNNENETTPKLDPSRKIADICFVSRQNETKIVTVEVHQSTQNGGQLQAVNGKINSAAALVNEISREEHDSNSSSTSSSSLSSAISDELKRRAEKKLREQQQNHVVDSNQNNNNNINNNASINSNTQPPSSTATTHQEQLPQKSAPSNNIHEILMDEFKKAHKKMFKNGFVENEYQQRMTDDDRRVTQTTAALMSKLGNVEERQLELKKNGTPRIITNGTEKKKPAPLPPPKKFDKQISAPIVKFNEAKEPWTPRPDYDSPERTFNRLQTEQQYQQHSQKGTMSRITLQELAKSKGDVAEMESIESFKLNSPASKIPAPPPMYFQAQTFEPTTLKKVQQKPVSVIVSSYNCNKKEPGKLDFVDNTNIFDENANVDMSTRLKYELEKTLSRSNLRRSLDNILKPDSEPSYETINDRHIAQMPKKHEPSTLNGILKNGTNKMNSNTIPKNISFDDNLK</sequence>
<dbReference type="SUPFAM" id="SSF50156">
    <property type="entry name" value="PDZ domain-like"/>
    <property type="match status" value="2"/>
</dbReference>
<protein>
    <recommendedName>
        <fullName evidence="5">PDZ domain-containing protein</fullName>
    </recommendedName>
</protein>
<reference evidence="6" key="1">
    <citation type="submission" date="2022-01" db="EMBL/GenBank/DDBJ databases">
        <authorList>
            <person name="King R."/>
        </authorList>
    </citation>
    <scope>NUCLEOTIDE SEQUENCE</scope>
</reference>
<gene>
    <name evidence="6" type="ORF">CHIRRI_LOCUS6196</name>
</gene>
<feature type="region of interest" description="Disordered" evidence="4">
    <location>
        <begin position="806"/>
        <end position="828"/>
    </location>
</feature>
<organism evidence="6 7">
    <name type="scientific">Chironomus riparius</name>
    <dbReference type="NCBI Taxonomy" id="315576"/>
    <lineage>
        <taxon>Eukaryota</taxon>
        <taxon>Metazoa</taxon>
        <taxon>Ecdysozoa</taxon>
        <taxon>Arthropoda</taxon>
        <taxon>Hexapoda</taxon>
        <taxon>Insecta</taxon>
        <taxon>Pterygota</taxon>
        <taxon>Neoptera</taxon>
        <taxon>Endopterygota</taxon>
        <taxon>Diptera</taxon>
        <taxon>Nematocera</taxon>
        <taxon>Chironomoidea</taxon>
        <taxon>Chironomidae</taxon>
        <taxon>Chironominae</taxon>
        <taxon>Chironomus</taxon>
    </lineage>
</organism>
<evidence type="ECO:0000256" key="1">
    <source>
        <dbReference type="ARBA" id="ARBA00004316"/>
    </source>
</evidence>
<dbReference type="PROSITE" id="PS50106">
    <property type="entry name" value="PDZ"/>
    <property type="match status" value="2"/>
</dbReference>
<feature type="compositionally biased region" description="Low complexity" evidence="4">
    <location>
        <begin position="444"/>
        <end position="458"/>
    </location>
</feature>
<evidence type="ECO:0000256" key="3">
    <source>
        <dbReference type="ARBA" id="ARBA00023273"/>
    </source>
</evidence>
<dbReference type="GO" id="GO:0005929">
    <property type="term" value="C:cilium"/>
    <property type="evidence" value="ECO:0007669"/>
    <property type="project" value="TreeGrafter"/>
</dbReference>
<dbReference type="EMBL" id="OU895878">
    <property type="protein sequence ID" value="CAG9803295.1"/>
    <property type="molecule type" value="Genomic_DNA"/>
</dbReference>
<keyword evidence="7" id="KW-1185">Reference proteome</keyword>
<name>A0A9N9WRR0_9DIPT</name>
<dbReference type="PANTHER" id="PTHR23116:SF36">
    <property type="entry name" value="HARMONIN"/>
    <property type="match status" value="1"/>
</dbReference>
<evidence type="ECO:0000259" key="5">
    <source>
        <dbReference type="PROSITE" id="PS50106"/>
    </source>
</evidence>
<proteinExistence type="predicted"/>
<feature type="region of interest" description="Disordered" evidence="4">
    <location>
        <begin position="437"/>
        <end position="521"/>
    </location>
</feature>
<dbReference type="FunFam" id="2.30.42.10:FF:000219">
    <property type="entry name" value="Uncharacterized protein, isoform C"/>
    <property type="match status" value="1"/>
</dbReference>
<dbReference type="GO" id="GO:0005886">
    <property type="term" value="C:plasma membrane"/>
    <property type="evidence" value="ECO:0007669"/>
    <property type="project" value="TreeGrafter"/>
</dbReference>
<comment type="subcellular location">
    <subcellularLocation>
        <location evidence="1">Cell projection</location>
    </subcellularLocation>
</comment>
<feature type="compositionally biased region" description="Polar residues" evidence="4">
    <location>
        <begin position="806"/>
        <end position="819"/>
    </location>
</feature>
<feature type="compositionally biased region" description="Low complexity" evidence="4">
    <location>
        <begin position="1"/>
        <end position="14"/>
    </location>
</feature>
<dbReference type="Gene3D" id="2.30.42.10">
    <property type="match status" value="2"/>
</dbReference>
<dbReference type="Pfam" id="PF00595">
    <property type="entry name" value="PDZ"/>
    <property type="match status" value="2"/>
</dbReference>
<keyword evidence="3" id="KW-0966">Cell projection</keyword>
<dbReference type="SMART" id="SM00228">
    <property type="entry name" value="PDZ"/>
    <property type="match status" value="2"/>
</dbReference>
<dbReference type="InterPro" id="IPR051844">
    <property type="entry name" value="USH2_Complex_Protein"/>
</dbReference>
<evidence type="ECO:0000256" key="2">
    <source>
        <dbReference type="ARBA" id="ARBA00022737"/>
    </source>
</evidence>
<dbReference type="InterPro" id="IPR001478">
    <property type="entry name" value="PDZ"/>
</dbReference>
<evidence type="ECO:0000256" key="4">
    <source>
        <dbReference type="SAM" id="MobiDB-lite"/>
    </source>
</evidence>
<dbReference type="AlphaFoldDB" id="A0A9N9WRR0"/>
<feature type="compositionally biased region" description="Basic and acidic residues" evidence="4">
    <location>
        <begin position="459"/>
        <end position="473"/>
    </location>
</feature>
<feature type="compositionally biased region" description="Polar residues" evidence="4">
    <location>
        <begin position="498"/>
        <end position="521"/>
    </location>
</feature>
<feature type="compositionally biased region" description="Low complexity" evidence="4">
    <location>
        <begin position="480"/>
        <end position="497"/>
    </location>
</feature>
<dbReference type="GO" id="GO:0002142">
    <property type="term" value="C:stereocilia ankle link complex"/>
    <property type="evidence" value="ECO:0007669"/>
    <property type="project" value="TreeGrafter"/>
</dbReference>
<feature type="region of interest" description="Disordered" evidence="4">
    <location>
        <begin position="1"/>
        <end position="22"/>
    </location>
</feature>
<dbReference type="Proteomes" id="UP001153620">
    <property type="component" value="Chromosome 2"/>
</dbReference>
<keyword evidence="2" id="KW-0677">Repeat</keyword>
<dbReference type="OrthoDB" id="6021951at2759"/>
<feature type="domain" description="PDZ" evidence="5">
    <location>
        <begin position="28"/>
        <end position="113"/>
    </location>
</feature>
<evidence type="ECO:0000313" key="6">
    <source>
        <dbReference type="EMBL" id="CAG9803295.1"/>
    </source>
</evidence>
<feature type="domain" description="PDZ" evidence="5">
    <location>
        <begin position="164"/>
        <end position="234"/>
    </location>
</feature>
<dbReference type="GO" id="GO:0032426">
    <property type="term" value="C:stereocilium tip"/>
    <property type="evidence" value="ECO:0007669"/>
    <property type="project" value="TreeGrafter"/>
</dbReference>
<feature type="region of interest" description="Disordered" evidence="4">
    <location>
        <begin position="586"/>
        <end position="607"/>
    </location>
</feature>
<dbReference type="PANTHER" id="PTHR23116">
    <property type="entry name" value="PDZ DOMAIN CONTAINING WHIRLIN AND HARMONIN-RELATED"/>
    <property type="match status" value="1"/>
</dbReference>
<reference evidence="6" key="2">
    <citation type="submission" date="2022-10" db="EMBL/GenBank/DDBJ databases">
        <authorList>
            <consortium name="ENA_rothamsted_submissions"/>
            <consortium name="culmorum"/>
            <person name="King R."/>
        </authorList>
    </citation>
    <scope>NUCLEOTIDE SEQUENCE</scope>
</reference>
<evidence type="ECO:0000313" key="7">
    <source>
        <dbReference type="Proteomes" id="UP001153620"/>
    </source>
</evidence>